<reference evidence="1 2" key="1">
    <citation type="submission" date="2019-05" db="EMBL/GenBank/DDBJ databases">
        <title>Draft genome sequence of Nonomuraea zeae DSM 100528.</title>
        <authorList>
            <person name="Saricaoglu S."/>
            <person name="Isik K."/>
        </authorList>
    </citation>
    <scope>NUCLEOTIDE SEQUENCE [LARGE SCALE GENOMIC DNA]</scope>
    <source>
        <strain evidence="1 2">DSM 100528</strain>
    </source>
</reference>
<comment type="caution">
    <text evidence="1">The sequence shown here is derived from an EMBL/GenBank/DDBJ whole genome shotgun (WGS) entry which is preliminary data.</text>
</comment>
<proteinExistence type="predicted"/>
<accession>A0A5S4GA85</accession>
<dbReference type="EMBL" id="VCKX01000110">
    <property type="protein sequence ID" value="TMR29927.1"/>
    <property type="molecule type" value="Genomic_DNA"/>
</dbReference>
<protein>
    <submittedName>
        <fullName evidence="1">2-hydroxyhepta-2,4-diene-1,7-dioate isomerase</fullName>
    </submittedName>
</protein>
<name>A0A5S4GA85_9ACTN</name>
<feature type="non-terminal residue" evidence="1">
    <location>
        <position position="83"/>
    </location>
</feature>
<evidence type="ECO:0000313" key="1">
    <source>
        <dbReference type="EMBL" id="TMR29927.1"/>
    </source>
</evidence>
<dbReference type="InterPro" id="IPR036663">
    <property type="entry name" value="Fumarylacetoacetase_C_sf"/>
</dbReference>
<keyword evidence="1" id="KW-0413">Isomerase</keyword>
<keyword evidence="2" id="KW-1185">Reference proteome</keyword>
<sequence length="83" mass="8810">MTEADGRTTAAVSLDGGWRRLPAPHLSAYLAAFHDRPVAGLAGEEIEGRHMALPLPEPGKVICCGLNYADHIAETGRDLPAHP</sequence>
<organism evidence="1 2">
    <name type="scientific">Nonomuraea zeae</name>
    <dbReference type="NCBI Taxonomy" id="1642303"/>
    <lineage>
        <taxon>Bacteria</taxon>
        <taxon>Bacillati</taxon>
        <taxon>Actinomycetota</taxon>
        <taxon>Actinomycetes</taxon>
        <taxon>Streptosporangiales</taxon>
        <taxon>Streptosporangiaceae</taxon>
        <taxon>Nonomuraea</taxon>
    </lineage>
</organism>
<dbReference type="Proteomes" id="UP000306628">
    <property type="component" value="Unassembled WGS sequence"/>
</dbReference>
<dbReference type="AlphaFoldDB" id="A0A5S4GA85"/>
<dbReference type="SUPFAM" id="SSF56529">
    <property type="entry name" value="FAH"/>
    <property type="match status" value="1"/>
</dbReference>
<dbReference type="Gene3D" id="3.90.850.10">
    <property type="entry name" value="Fumarylacetoacetase-like, C-terminal domain"/>
    <property type="match status" value="1"/>
</dbReference>
<dbReference type="GO" id="GO:0016853">
    <property type="term" value="F:isomerase activity"/>
    <property type="evidence" value="ECO:0007669"/>
    <property type="project" value="UniProtKB-KW"/>
</dbReference>
<gene>
    <name evidence="1" type="ORF">ETD85_30905</name>
</gene>
<evidence type="ECO:0000313" key="2">
    <source>
        <dbReference type="Proteomes" id="UP000306628"/>
    </source>
</evidence>